<protein>
    <submittedName>
        <fullName evidence="2">Protein FAR1-RELATED SEQUENCE 5-like</fullName>
    </submittedName>
</protein>
<reference evidence="3" key="1">
    <citation type="journal article" date="2019" name="Plant Biotechnol. J.">
        <title>Genome sequencing of the Australian wild diploid species Gossypium australe highlights disease resistance and delayed gland morphogenesis.</title>
        <authorList>
            <person name="Cai Y."/>
            <person name="Cai X."/>
            <person name="Wang Q."/>
            <person name="Wang P."/>
            <person name="Zhang Y."/>
            <person name="Cai C."/>
            <person name="Xu Y."/>
            <person name="Wang K."/>
            <person name="Zhou Z."/>
            <person name="Wang C."/>
            <person name="Geng S."/>
            <person name="Li B."/>
            <person name="Dong Q."/>
            <person name="Hou Y."/>
            <person name="Wang H."/>
            <person name="Ai P."/>
            <person name="Liu Z."/>
            <person name="Yi F."/>
            <person name="Sun M."/>
            <person name="An G."/>
            <person name="Cheng J."/>
            <person name="Zhang Y."/>
            <person name="Shi Q."/>
            <person name="Xie Y."/>
            <person name="Shi X."/>
            <person name="Chang Y."/>
            <person name="Huang F."/>
            <person name="Chen Y."/>
            <person name="Hong S."/>
            <person name="Mi L."/>
            <person name="Sun Q."/>
            <person name="Zhang L."/>
            <person name="Zhou B."/>
            <person name="Peng R."/>
            <person name="Zhang X."/>
            <person name="Liu F."/>
        </authorList>
    </citation>
    <scope>NUCLEOTIDE SEQUENCE [LARGE SCALE GENOMIC DNA]</scope>
    <source>
        <strain evidence="3">cv. PA1801</strain>
    </source>
</reference>
<dbReference type="Proteomes" id="UP000325315">
    <property type="component" value="Unassembled WGS sequence"/>
</dbReference>
<evidence type="ECO:0000259" key="1">
    <source>
        <dbReference type="Pfam" id="PF03732"/>
    </source>
</evidence>
<proteinExistence type="predicted"/>
<name>A0A5B6WZV2_9ROSI</name>
<evidence type="ECO:0000313" key="2">
    <source>
        <dbReference type="EMBL" id="KAA3487048.1"/>
    </source>
</evidence>
<evidence type="ECO:0000313" key="3">
    <source>
        <dbReference type="Proteomes" id="UP000325315"/>
    </source>
</evidence>
<dbReference type="EMBL" id="SMMG02000001">
    <property type="protein sequence ID" value="KAA3487048.1"/>
    <property type="molecule type" value="Genomic_DNA"/>
</dbReference>
<comment type="caution">
    <text evidence="2">The sequence shown here is derived from an EMBL/GenBank/DDBJ whole genome shotgun (WGS) entry which is preliminary data.</text>
</comment>
<dbReference type="PANTHER" id="PTHR33223">
    <property type="entry name" value="CCHC-TYPE DOMAIN-CONTAINING PROTEIN"/>
    <property type="match status" value="1"/>
</dbReference>
<dbReference type="InterPro" id="IPR005162">
    <property type="entry name" value="Retrotrans_gag_dom"/>
</dbReference>
<dbReference type="AlphaFoldDB" id="A0A5B6WZV2"/>
<feature type="domain" description="Retrotransposon gag" evidence="1">
    <location>
        <begin position="85"/>
        <end position="164"/>
    </location>
</feature>
<dbReference type="Pfam" id="PF03732">
    <property type="entry name" value="Retrotrans_gag"/>
    <property type="match status" value="1"/>
</dbReference>
<organism evidence="2 3">
    <name type="scientific">Gossypium australe</name>
    <dbReference type="NCBI Taxonomy" id="47621"/>
    <lineage>
        <taxon>Eukaryota</taxon>
        <taxon>Viridiplantae</taxon>
        <taxon>Streptophyta</taxon>
        <taxon>Embryophyta</taxon>
        <taxon>Tracheophyta</taxon>
        <taxon>Spermatophyta</taxon>
        <taxon>Magnoliopsida</taxon>
        <taxon>eudicotyledons</taxon>
        <taxon>Gunneridae</taxon>
        <taxon>Pentapetalae</taxon>
        <taxon>rosids</taxon>
        <taxon>malvids</taxon>
        <taxon>Malvales</taxon>
        <taxon>Malvaceae</taxon>
        <taxon>Malvoideae</taxon>
        <taxon>Gossypium</taxon>
    </lineage>
</organism>
<dbReference type="PANTHER" id="PTHR33223:SF6">
    <property type="entry name" value="CCHC-TYPE DOMAIN-CONTAINING PROTEIN"/>
    <property type="match status" value="1"/>
</dbReference>
<sequence length="168" mass="20107">MRRDIPSNEEYSLDSEIERTLRRRRRESRDMSRIKIDPDRPIREHVVPNLDDLNPVIVRPTIQAQHFELKPVMQEGILEDVLQLKLFPYSLRDLARAWLNALSSGMVASWNDVFQRFLLRCNLPNMNSKLRNDITSFRQSEDETLYEAWETLKELLRKCLMHGFQHWT</sequence>
<accession>A0A5B6WZV2</accession>
<dbReference type="OrthoDB" id="999762at2759"/>
<gene>
    <name evidence="2" type="ORF">EPI10_030904</name>
</gene>
<keyword evidence="3" id="KW-1185">Reference proteome</keyword>